<dbReference type="SUPFAM" id="SSF56784">
    <property type="entry name" value="HAD-like"/>
    <property type="match status" value="1"/>
</dbReference>
<dbReference type="Gene3D" id="3.40.50.10490">
    <property type="entry name" value="Glucose-6-phosphate isomerase like protein, domain 1"/>
    <property type="match status" value="1"/>
</dbReference>
<dbReference type="Gene3D" id="3.40.50.1000">
    <property type="entry name" value="HAD superfamily/HAD-like"/>
    <property type="match status" value="1"/>
</dbReference>
<keyword evidence="6" id="KW-0119">Carbohydrate metabolism</keyword>
<evidence type="ECO:0000256" key="3">
    <source>
        <dbReference type="ARBA" id="ARBA00022490"/>
    </source>
</evidence>
<dbReference type="GO" id="GO:0097367">
    <property type="term" value="F:carbohydrate derivative binding"/>
    <property type="evidence" value="ECO:0007669"/>
    <property type="project" value="InterPro"/>
</dbReference>
<dbReference type="InterPro" id="IPR036412">
    <property type="entry name" value="HAD-like_sf"/>
</dbReference>
<dbReference type="RefSeq" id="WP_243466947.1">
    <property type="nucleotide sequence ID" value="NZ_BAVR01000001.1"/>
</dbReference>
<dbReference type="NCBIfam" id="TIGR01662">
    <property type="entry name" value="HAD-SF-IIIA"/>
    <property type="match status" value="1"/>
</dbReference>
<dbReference type="GO" id="GO:0005737">
    <property type="term" value="C:cytoplasm"/>
    <property type="evidence" value="ECO:0007669"/>
    <property type="project" value="UniProtKB-SubCell"/>
</dbReference>
<dbReference type="Proteomes" id="UP000019109">
    <property type="component" value="Unassembled WGS sequence"/>
</dbReference>
<dbReference type="AlphaFoldDB" id="W4V0G6"/>
<evidence type="ECO:0000313" key="9">
    <source>
        <dbReference type="Proteomes" id="UP000019109"/>
    </source>
</evidence>
<evidence type="ECO:0000256" key="2">
    <source>
        <dbReference type="ARBA" id="ARBA00005628"/>
    </source>
</evidence>
<dbReference type="GO" id="GO:0016791">
    <property type="term" value="F:phosphatase activity"/>
    <property type="evidence" value="ECO:0007669"/>
    <property type="project" value="InterPro"/>
</dbReference>
<dbReference type="GO" id="GO:1901135">
    <property type="term" value="P:carbohydrate derivative metabolic process"/>
    <property type="evidence" value="ECO:0007669"/>
    <property type="project" value="InterPro"/>
</dbReference>
<keyword evidence="5" id="KW-0378">Hydrolase</keyword>
<organism evidence="8 9">
    <name type="scientific">Acetivibrio straminisolvens JCM 21531</name>
    <dbReference type="NCBI Taxonomy" id="1294263"/>
    <lineage>
        <taxon>Bacteria</taxon>
        <taxon>Bacillati</taxon>
        <taxon>Bacillota</taxon>
        <taxon>Clostridia</taxon>
        <taxon>Eubacteriales</taxon>
        <taxon>Oscillospiraceae</taxon>
        <taxon>Acetivibrio</taxon>
    </lineage>
</organism>
<dbReference type="InterPro" id="IPR046348">
    <property type="entry name" value="SIS_dom_sf"/>
</dbReference>
<comment type="caution">
    <text evidence="8">The sequence shown here is derived from an EMBL/GenBank/DDBJ whole genome shotgun (WGS) entry which is preliminary data.</text>
</comment>
<evidence type="ECO:0000256" key="6">
    <source>
        <dbReference type="ARBA" id="ARBA00023277"/>
    </source>
</evidence>
<dbReference type="InterPro" id="IPR006543">
    <property type="entry name" value="Histidinol-phos"/>
</dbReference>
<dbReference type="PANTHER" id="PTHR42891">
    <property type="entry name" value="D-GLYCERO-BETA-D-MANNO-HEPTOSE-1,7-BISPHOSPHATE 7-PHOSPHATASE"/>
    <property type="match status" value="1"/>
</dbReference>
<accession>W4V0G6</accession>
<dbReference type="GO" id="GO:0046872">
    <property type="term" value="F:metal ion binding"/>
    <property type="evidence" value="ECO:0007669"/>
    <property type="project" value="UniProtKB-KW"/>
</dbReference>
<dbReference type="SUPFAM" id="SSF53697">
    <property type="entry name" value="SIS domain"/>
    <property type="match status" value="1"/>
</dbReference>
<evidence type="ECO:0000256" key="4">
    <source>
        <dbReference type="ARBA" id="ARBA00022723"/>
    </source>
</evidence>
<evidence type="ECO:0000256" key="1">
    <source>
        <dbReference type="ARBA" id="ARBA00004496"/>
    </source>
</evidence>
<dbReference type="GO" id="GO:0005975">
    <property type="term" value="P:carbohydrate metabolic process"/>
    <property type="evidence" value="ECO:0007669"/>
    <property type="project" value="InterPro"/>
</dbReference>
<keyword evidence="9" id="KW-1185">Reference proteome</keyword>
<reference evidence="8" key="1">
    <citation type="journal article" date="2014" name="Genome Announc.">
        <title>Draft Genome Sequence of Clostridium straminisolvens Strain JCM 21531T, Isolated from a Cellulose-Degrading Bacterial Community.</title>
        <authorList>
            <person name="Yuki M."/>
            <person name="Oshima K."/>
            <person name="Suda W."/>
            <person name="Sakamoto M."/>
            <person name="Kitamura K."/>
            <person name="Iida T."/>
            <person name="Hattori M."/>
            <person name="Ohkuma M."/>
        </authorList>
    </citation>
    <scope>NUCLEOTIDE SEQUENCE [LARGE SCALE GENOMIC DNA]</scope>
    <source>
        <strain evidence="8">JCM 21531</strain>
    </source>
</reference>
<dbReference type="EMBL" id="BAVR01000001">
    <property type="protein sequence ID" value="GAE86721.1"/>
    <property type="molecule type" value="Genomic_DNA"/>
</dbReference>
<protein>
    <recommendedName>
        <fullName evidence="7">D,D-heptose 1,7-bisphosphate phosphatase</fullName>
    </recommendedName>
</protein>
<gene>
    <name evidence="8" type="ORF">JCM21531_42</name>
</gene>
<dbReference type="InterPro" id="IPR004446">
    <property type="entry name" value="Heptose_bisP_phosphatase"/>
</dbReference>
<proteinExistence type="inferred from homology"/>
<dbReference type="Pfam" id="PF13242">
    <property type="entry name" value="Hydrolase_like"/>
    <property type="match status" value="1"/>
</dbReference>
<name>W4V0G6_9FIRM</name>
<dbReference type="InterPro" id="IPR006549">
    <property type="entry name" value="HAD-SF_hydro_IIIA"/>
</dbReference>
<sequence length="287" mass="32184">MAYVEYLKACALPGDLLIIFSSGIAHRNLVEGAKFSFKKGLRVVSVTGELPKGLKEYSHVLCSVKGESTDEIDSAHTFLCHSWAVQLKKELKMPVVFLDRDGVINRNRPDYIKSWDEFVFLPGVEEAIRKLNEKGYAIVVVTNQAVVGHKIIRLEVLNDIHARMDSALYSQGAMISKIYYCPHVPADNCKCRKPRNGMIEQAFKELPLDREKGIMIGDSYTDIEAGQKSGLTTILLSGDRVVSESRNVVPDYYALDLPEAADLILSKNFKHNTERFEEQSSLLCSIQ</sequence>
<dbReference type="InterPro" id="IPR023214">
    <property type="entry name" value="HAD_sf"/>
</dbReference>
<evidence type="ECO:0000313" key="8">
    <source>
        <dbReference type="EMBL" id="GAE86721.1"/>
    </source>
</evidence>
<dbReference type="STRING" id="1294263.JCM21531_42"/>
<evidence type="ECO:0000256" key="5">
    <source>
        <dbReference type="ARBA" id="ARBA00022801"/>
    </source>
</evidence>
<evidence type="ECO:0000256" key="7">
    <source>
        <dbReference type="ARBA" id="ARBA00031828"/>
    </source>
</evidence>
<comment type="similarity">
    <text evidence="2">Belongs to the GmhB family.</text>
</comment>
<dbReference type="PANTHER" id="PTHR42891:SF1">
    <property type="entry name" value="D-GLYCERO-BETA-D-MANNO-HEPTOSE-1,7-BISPHOSPHATE 7-PHOSPHATASE"/>
    <property type="match status" value="1"/>
</dbReference>
<dbReference type="NCBIfam" id="TIGR01656">
    <property type="entry name" value="Histidinol-ppas"/>
    <property type="match status" value="1"/>
</dbReference>
<comment type="subcellular location">
    <subcellularLocation>
        <location evidence="1">Cytoplasm</location>
    </subcellularLocation>
</comment>
<keyword evidence="4" id="KW-0479">Metal-binding</keyword>
<dbReference type="CDD" id="cd07503">
    <property type="entry name" value="HAD_HisB-N"/>
    <property type="match status" value="1"/>
</dbReference>
<keyword evidence="3" id="KW-0963">Cytoplasm</keyword>